<name>A0A1H6V2P0_9FIRM</name>
<comment type="subcellular location">
    <subcellularLocation>
        <location evidence="1">Cell membrane</location>
        <topology evidence="1">Multi-pass membrane protein</topology>
    </subcellularLocation>
</comment>
<gene>
    <name evidence="8" type="ORF">SAMN05660742_10224</name>
</gene>
<dbReference type="Gene3D" id="1.20.120.940">
    <property type="entry name" value="Putative aromatic acid exporter, C-terminal domain"/>
    <property type="match status" value="1"/>
</dbReference>
<dbReference type="STRING" id="84035.SAMN05660742_10224"/>
<organism evidence="8 9">
    <name type="scientific">Propionispira arboris</name>
    <dbReference type="NCBI Taxonomy" id="84035"/>
    <lineage>
        <taxon>Bacteria</taxon>
        <taxon>Bacillati</taxon>
        <taxon>Bacillota</taxon>
        <taxon>Negativicutes</taxon>
        <taxon>Selenomonadales</taxon>
        <taxon>Selenomonadaceae</taxon>
        <taxon>Propionispira</taxon>
    </lineage>
</organism>
<protein>
    <submittedName>
        <fullName evidence="8">Uncharacterized membrane protein YgaE, UPF0421/DUF939 family</fullName>
    </submittedName>
</protein>
<dbReference type="Pfam" id="PF11728">
    <property type="entry name" value="ArAE_1_C"/>
    <property type="match status" value="1"/>
</dbReference>
<evidence type="ECO:0000256" key="2">
    <source>
        <dbReference type="ARBA" id="ARBA00022475"/>
    </source>
</evidence>
<feature type="transmembrane region" description="Helical" evidence="6">
    <location>
        <begin position="94"/>
        <end position="112"/>
    </location>
</feature>
<feature type="transmembrane region" description="Helical" evidence="6">
    <location>
        <begin position="12"/>
        <end position="36"/>
    </location>
</feature>
<reference evidence="9" key="1">
    <citation type="submission" date="2016-10" db="EMBL/GenBank/DDBJ databases">
        <authorList>
            <person name="Varghese N."/>
            <person name="Submissions S."/>
        </authorList>
    </citation>
    <scope>NUCLEOTIDE SEQUENCE [LARGE SCALE GENOMIC DNA]</scope>
    <source>
        <strain evidence="9">DSM 2179</strain>
    </source>
</reference>
<dbReference type="PANTHER" id="PTHR40064">
    <property type="entry name" value="MEMBRANE PROTEIN-RELATED"/>
    <property type="match status" value="1"/>
</dbReference>
<dbReference type="EMBL" id="FNZK01000002">
    <property type="protein sequence ID" value="SEI94522.1"/>
    <property type="molecule type" value="Genomic_DNA"/>
</dbReference>
<evidence type="ECO:0000256" key="5">
    <source>
        <dbReference type="ARBA" id="ARBA00023136"/>
    </source>
</evidence>
<dbReference type="InterPro" id="IPR038323">
    <property type="entry name" value="ArAE_1_C_sf"/>
</dbReference>
<evidence type="ECO:0000256" key="6">
    <source>
        <dbReference type="SAM" id="Phobius"/>
    </source>
</evidence>
<evidence type="ECO:0000256" key="4">
    <source>
        <dbReference type="ARBA" id="ARBA00022989"/>
    </source>
</evidence>
<evidence type="ECO:0000313" key="8">
    <source>
        <dbReference type="EMBL" id="SEI94522.1"/>
    </source>
</evidence>
<sequence>MNFIGYRTLKTVVGVVISIYFAQTLNLSYATAAGIITILCLQSTRRQSWQFASKMIAAFFLALLLAVISFFLFGFAPWVFGFFLLFFIPLSAKLHIQEGIVVSSVLITHILIENNISIAFILNQLSLMGIGISIALFLNLYMPSFENEIRKENIYIDQLLRKILLGMADSLRNRFVSIKEEELFQQLKAEIKKGQVLTNKNVDNHFSSTTNVYVQYMNIRQQQAACLFKMRKHFIRLSVTYKQTILIAAFTTQVAESIQVHKSAEKEFEKLTKLRSSFTEMDLPKDRQEFENRSILYQFLNDMEEFLILERILKSDS</sequence>
<evidence type="ECO:0000256" key="3">
    <source>
        <dbReference type="ARBA" id="ARBA00022692"/>
    </source>
</evidence>
<keyword evidence="4 6" id="KW-1133">Transmembrane helix</keyword>
<dbReference type="PANTHER" id="PTHR40064:SF1">
    <property type="entry name" value="MEMBRANE PROTEIN"/>
    <property type="match status" value="1"/>
</dbReference>
<keyword evidence="9" id="KW-1185">Reference proteome</keyword>
<feature type="transmembrane region" description="Helical" evidence="6">
    <location>
        <begin position="56"/>
        <end position="87"/>
    </location>
</feature>
<evidence type="ECO:0000313" key="9">
    <source>
        <dbReference type="Proteomes" id="UP000199662"/>
    </source>
</evidence>
<keyword evidence="5 6" id="KW-0472">Membrane</keyword>
<dbReference type="AlphaFoldDB" id="A0A1H6V2P0"/>
<dbReference type="GO" id="GO:0005886">
    <property type="term" value="C:plasma membrane"/>
    <property type="evidence" value="ECO:0007669"/>
    <property type="project" value="UniProtKB-SubCell"/>
</dbReference>
<accession>A0A1H6V2P0</accession>
<evidence type="ECO:0000256" key="1">
    <source>
        <dbReference type="ARBA" id="ARBA00004651"/>
    </source>
</evidence>
<keyword evidence="2" id="KW-1003">Cell membrane</keyword>
<dbReference type="RefSeq" id="WP_091828764.1">
    <property type="nucleotide sequence ID" value="NZ_FNZK01000002.1"/>
</dbReference>
<proteinExistence type="predicted"/>
<dbReference type="Proteomes" id="UP000199662">
    <property type="component" value="Unassembled WGS sequence"/>
</dbReference>
<evidence type="ECO:0000259" key="7">
    <source>
        <dbReference type="Pfam" id="PF11728"/>
    </source>
</evidence>
<dbReference type="InterPro" id="IPR021062">
    <property type="entry name" value="ArAE_1_C"/>
</dbReference>
<dbReference type="Pfam" id="PF06081">
    <property type="entry name" value="ArAE_1"/>
    <property type="match status" value="1"/>
</dbReference>
<feature type="domain" description="Putative aromatic acid exporter C-terminal" evidence="7">
    <location>
        <begin position="146"/>
        <end position="308"/>
    </location>
</feature>
<dbReference type="InterPro" id="IPR052984">
    <property type="entry name" value="UPF0421"/>
</dbReference>
<feature type="transmembrane region" description="Helical" evidence="6">
    <location>
        <begin position="118"/>
        <end position="141"/>
    </location>
</feature>
<keyword evidence="3 6" id="KW-0812">Transmembrane</keyword>
<dbReference type="InterPro" id="IPR010343">
    <property type="entry name" value="ArAE_1"/>
</dbReference>